<sequence length="410" mass="46292">MKEYNLIQLDNGIRVLLHFQKSVITHSCIVVNTGSRHEKEGKFGMAHFIEHLVFKRTEKRSTNQILNRLEQVGGDLNAYTTKEYTCLHASFLNPYLERALDLFEDVLFHSTFPETEIEKERGVILDEIASYLDSPEESIMDDFEDLLFQGSGLGHNILGVEDDLKSITKSDIIQFMEETYNTSEIVIAISGDYTLAQVKRQAERIFGKIKANILPPPVQVVPAVANINEVIEKPINQAHYMLGGQAFGVYDERRTALLLLNNMLGGYGMSSILNLGIREKYGIAYTIESNFTMYKDTGSISIYLGTDEEKLDRAVSLVFKELNKLKSAPISAYQLTRAKQKFKGQIALAEESRMSMIIAEAKNIIDYGRVISLNDVVSSIDKVQADDLFELSTLFFADDRLVSLKFVPEK</sequence>
<dbReference type="OrthoDB" id="9811314at2"/>
<proteinExistence type="inferred from homology"/>
<gene>
    <name evidence="4" type="ORF">SAMN05660841_04029</name>
</gene>
<dbReference type="EMBL" id="FUZF01000025">
    <property type="protein sequence ID" value="SKC07550.1"/>
    <property type="molecule type" value="Genomic_DNA"/>
</dbReference>
<dbReference type="AlphaFoldDB" id="A0A1T5GGT2"/>
<comment type="similarity">
    <text evidence="1">Belongs to the peptidase M16 family.</text>
</comment>
<feature type="domain" description="Peptidase M16 N-terminal" evidence="2">
    <location>
        <begin position="26"/>
        <end position="158"/>
    </location>
</feature>
<feature type="domain" description="Peptidase M16 C-terminal" evidence="3">
    <location>
        <begin position="166"/>
        <end position="341"/>
    </location>
</feature>
<keyword evidence="5" id="KW-1185">Reference proteome</keyword>
<evidence type="ECO:0000259" key="3">
    <source>
        <dbReference type="Pfam" id="PF05193"/>
    </source>
</evidence>
<dbReference type="Pfam" id="PF00675">
    <property type="entry name" value="Peptidase_M16"/>
    <property type="match status" value="1"/>
</dbReference>
<protein>
    <submittedName>
        <fullName evidence="4">Predicted Zn-dependent peptidase</fullName>
    </submittedName>
</protein>
<accession>A0A1T5GGT2</accession>
<dbReference type="InterPro" id="IPR050361">
    <property type="entry name" value="MPP/UQCRC_Complex"/>
</dbReference>
<evidence type="ECO:0000313" key="5">
    <source>
        <dbReference type="Proteomes" id="UP000190150"/>
    </source>
</evidence>
<dbReference type="PANTHER" id="PTHR11851:SF49">
    <property type="entry name" value="MITOCHONDRIAL-PROCESSING PEPTIDASE SUBUNIT ALPHA"/>
    <property type="match status" value="1"/>
</dbReference>
<dbReference type="InterPro" id="IPR007863">
    <property type="entry name" value="Peptidase_M16_C"/>
</dbReference>
<evidence type="ECO:0000313" key="4">
    <source>
        <dbReference type="EMBL" id="SKC07550.1"/>
    </source>
</evidence>
<dbReference type="Proteomes" id="UP000190150">
    <property type="component" value="Unassembled WGS sequence"/>
</dbReference>
<reference evidence="5" key="1">
    <citation type="submission" date="2017-02" db="EMBL/GenBank/DDBJ databases">
        <authorList>
            <person name="Varghese N."/>
            <person name="Submissions S."/>
        </authorList>
    </citation>
    <scope>NUCLEOTIDE SEQUENCE [LARGE SCALE GENOMIC DNA]</scope>
    <source>
        <strain evidence="5">DSM 24091</strain>
    </source>
</reference>
<dbReference type="Gene3D" id="3.30.830.10">
    <property type="entry name" value="Metalloenzyme, LuxS/M16 peptidase-like"/>
    <property type="match status" value="2"/>
</dbReference>
<dbReference type="Pfam" id="PF05193">
    <property type="entry name" value="Peptidase_M16_C"/>
    <property type="match status" value="1"/>
</dbReference>
<evidence type="ECO:0000259" key="2">
    <source>
        <dbReference type="Pfam" id="PF00675"/>
    </source>
</evidence>
<dbReference type="RefSeq" id="WP_079645669.1">
    <property type="nucleotide sequence ID" value="NZ_FUZF01000025.1"/>
</dbReference>
<organism evidence="4 5">
    <name type="scientific">Sphingobacterium nematocida</name>
    <dbReference type="NCBI Taxonomy" id="1513896"/>
    <lineage>
        <taxon>Bacteria</taxon>
        <taxon>Pseudomonadati</taxon>
        <taxon>Bacteroidota</taxon>
        <taxon>Sphingobacteriia</taxon>
        <taxon>Sphingobacteriales</taxon>
        <taxon>Sphingobacteriaceae</taxon>
        <taxon>Sphingobacterium</taxon>
    </lineage>
</organism>
<dbReference type="PANTHER" id="PTHR11851">
    <property type="entry name" value="METALLOPROTEASE"/>
    <property type="match status" value="1"/>
</dbReference>
<name>A0A1T5GGT2_9SPHI</name>
<dbReference type="GO" id="GO:0046872">
    <property type="term" value="F:metal ion binding"/>
    <property type="evidence" value="ECO:0007669"/>
    <property type="project" value="InterPro"/>
</dbReference>
<dbReference type="STRING" id="1513896.SAMN05660841_04029"/>
<evidence type="ECO:0000256" key="1">
    <source>
        <dbReference type="ARBA" id="ARBA00007261"/>
    </source>
</evidence>
<dbReference type="InterPro" id="IPR011249">
    <property type="entry name" value="Metalloenz_LuxS/M16"/>
</dbReference>
<dbReference type="SUPFAM" id="SSF63411">
    <property type="entry name" value="LuxS/MPP-like metallohydrolase"/>
    <property type="match status" value="2"/>
</dbReference>
<dbReference type="InterPro" id="IPR011765">
    <property type="entry name" value="Pept_M16_N"/>
</dbReference>